<evidence type="ECO:0000256" key="1">
    <source>
        <dbReference type="SAM" id="MobiDB-lite"/>
    </source>
</evidence>
<feature type="region of interest" description="Disordered" evidence="1">
    <location>
        <begin position="92"/>
        <end position="138"/>
    </location>
</feature>
<protein>
    <submittedName>
        <fullName evidence="2">Uncharacterized protein</fullName>
    </submittedName>
</protein>
<dbReference type="EMBL" id="JAADYS010003220">
    <property type="protein sequence ID" value="KAF4449321.1"/>
    <property type="molecule type" value="Genomic_DNA"/>
</dbReference>
<dbReference type="AlphaFoldDB" id="A0A8H4KGF1"/>
<name>A0A8H4KGF1_9HYPO</name>
<evidence type="ECO:0000313" key="2">
    <source>
        <dbReference type="EMBL" id="KAF4449321.1"/>
    </source>
</evidence>
<sequence>MTEPTSTNKRKAKDPGQAPPAKVRCLNDDDDGVAVVTGTPDDSLHEKVDSLLEAIKDLLIEVGSVTGQPTQSVQNQVDLCSTTLRQIAAEKESDDTVAELRKQTADMQQKHNETADVGRPLTAPEKAKTDGQGDNCND</sequence>
<proteinExistence type="predicted"/>
<evidence type="ECO:0000313" key="3">
    <source>
        <dbReference type="Proteomes" id="UP000554235"/>
    </source>
</evidence>
<comment type="caution">
    <text evidence="2">The sequence shown here is derived from an EMBL/GenBank/DDBJ whole genome shotgun (WGS) entry which is preliminary data.</text>
</comment>
<organism evidence="2 3">
    <name type="scientific">Fusarium albosuccineum</name>
    <dbReference type="NCBI Taxonomy" id="1237068"/>
    <lineage>
        <taxon>Eukaryota</taxon>
        <taxon>Fungi</taxon>
        <taxon>Dikarya</taxon>
        <taxon>Ascomycota</taxon>
        <taxon>Pezizomycotina</taxon>
        <taxon>Sordariomycetes</taxon>
        <taxon>Hypocreomycetidae</taxon>
        <taxon>Hypocreales</taxon>
        <taxon>Nectriaceae</taxon>
        <taxon>Fusarium</taxon>
        <taxon>Fusarium decemcellulare species complex</taxon>
    </lineage>
</organism>
<gene>
    <name evidence="2" type="ORF">FALBO_16682</name>
</gene>
<feature type="region of interest" description="Disordered" evidence="1">
    <location>
        <begin position="1"/>
        <end position="29"/>
    </location>
</feature>
<accession>A0A8H4KGF1</accession>
<reference evidence="2 3" key="1">
    <citation type="submission" date="2020-01" db="EMBL/GenBank/DDBJ databases">
        <title>Identification and distribution of gene clusters putatively required for synthesis of sphingolipid metabolism inhibitors in phylogenetically diverse species of the filamentous fungus Fusarium.</title>
        <authorList>
            <person name="Kim H.-S."/>
            <person name="Busman M."/>
            <person name="Brown D.W."/>
            <person name="Divon H."/>
            <person name="Uhlig S."/>
            <person name="Proctor R.H."/>
        </authorList>
    </citation>
    <scope>NUCLEOTIDE SEQUENCE [LARGE SCALE GENOMIC DNA]</scope>
    <source>
        <strain evidence="2 3">NRRL 20459</strain>
    </source>
</reference>
<keyword evidence="3" id="KW-1185">Reference proteome</keyword>
<feature type="compositionally biased region" description="Basic and acidic residues" evidence="1">
    <location>
        <begin position="98"/>
        <end position="116"/>
    </location>
</feature>
<dbReference type="Proteomes" id="UP000554235">
    <property type="component" value="Unassembled WGS sequence"/>
</dbReference>